<evidence type="ECO:0000313" key="16">
    <source>
        <dbReference type="Proteomes" id="UP000186785"/>
    </source>
</evidence>
<comment type="caution">
    <text evidence="15">The sequence shown here is derived from an EMBL/GenBank/DDBJ whole genome shotgun (WGS) entry which is preliminary data.</text>
</comment>
<name>A0A1Q5PPR4_9ACTO</name>
<feature type="transmembrane region" description="Helical" evidence="14">
    <location>
        <begin position="35"/>
        <end position="56"/>
    </location>
</feature>
<dbReference type="GO" id="GO:0005886">
    <property type="term" value="C:plasma membrane"/>
    <property type="evidence" value="ECO:0007669"/>
    <property type="project" value="UniProtKB-SubCell"/>
</dbReference>
<evidence type="ECO:0000256" key="14">
    <source>
        <dbReference type="SAM" id="Phobius"/>
    </source>
</evidence>
<evidence type="ECO:0000256" key="1">
    <source>
        <dbReference type="ARBA" id="ARBA00004651"/>
    </source>
</evidence>
<dbReference type="Proteomes" id="UP000186785">
    <property type="component" value="Unassembled WGS sequence"/>
</dbReference>
<feature type="transmembrane region" description="Helical" evidence="14">
    <location>
        <begin position="269"/>
        <end position="295"/>
    </location>
</feature>
<keyword evidence="7 14" id="KW-0812">Transmembrane</keyword>
<evidence type="ECO:0000256" key="8">
    <source>
        <dbReference type="ARBA" id="ARBA00022989"/>
    </source>
</evidence>
<evidence type="ECO:0000313" key="15">
    <source>
        <dbReference type="EMBL" id="OKL49581.1"/>
    </source>
</evidence>
<evidence type="ECO:0000256" key="7">
    <source>
        <dbReference type="ARBA" id="ARBA00022692"/>
    </source>
</evidence>
<evidence type="ECO:0000256" key="12">
    <source>
        <dbReference type="ARBA" id="ARBA00039702"/>
    </source>
</evidence>
<dbReference type="STRING" id="1921764.BSR28_01445"/>
<keyword evidence="5" id="KW-0762">Sugar transport</keyword>
<feature type="transmembrane region" description="Helical" evidence="14">
    <location>
        <begin position="425"/>
        <end position="458"/>
    </location>
</feature>
<comment type="subunit">
    <text evidence="2">Homodimer.</text>
</comment>
<feature type="transmembrane region" description="Helical" evidence="14">
    <location>
        <begin position="383"/>
        <end position="402"/>
    </location>
</feature>
<keyword evidence="16" id="KW-1185">Reference proteome</keyword>
<comment type="subcellular location">
    <subcellularLocation>
        <location evidence="1">Cell membrane</location>
        <topology evidence="1">Multi-pass membrane protein</topology>
    </subcellularLocation>
</comment>
<feature type="transmembrane region" description="Helical" evidence="14">
    <location>
        <begin position="120"/>
        <end position="141"/>
    </location>
</feature>
<comment type="similarity">
    <text evidence="11">Belongs to the UlaA family.</text>
</comment>
<evidence type="ECO:0000256" key="3">
    <source>
        <dbReference type="ARBA" id="ARBA00022448"/>
    </source>
</evidence>
<dbReference type="AlphaFoldDB" id="A0A1Q5PPR4"/>
<feature type="transmembrane region" description="Helical" evidence="14">
    <location>
        <begin position="219"/>
        <end position="245"/>
    </location>
</feature>
<dbReference type="EMBL" id="MQSV01000001">
    <property type="protein sequence ID" value="OKL49581.1"/>
    <property type="molecule type" value="Genomic_DNA"/>
</dbReference>
<dbReference type="InterPro" id="IPR004703">
    <property type="entry name" value="PTS_sugar-sp_permease"/>
</dbReference>
<feature type="transmembrane region" description="Helical" evidence="14">
    <location>
        <begin position="6"/>
        <end position="23"/>
    </location>
</feature>
<evidence type="ECO:0000256" key="5">
    <source>
        <dbReference type="ARBA" id="ARBA00022597"/>
    </source>
</evidence>
<dbReference type="PANTHER" id="PTHR33843">
    <property type="entry name" value="ASCORBATE-SPECIFIC PTS SYSTEM EIIC COMPONENT"/>
    <property type="match status" value="1"/>
</dbReference>
<feature type="transmembrane region" description="Helical" evidence="14">
    <location>
        <begin position="329"/>
        <end position="351"/>
    </location>
</feature>
<dbReference type="PANTHER" id="PTHR33843:SF4">
    <property type="entry name" value="ASCORBATE-SPECIFIC PTS SYSTEM EIIC COMPONENT"/>
    <property type="match status" value="1"/>
</dbReference>
<sequence length="485" mass="51372">MLLQLVQIPAVIIGLIALLGLLLQGKSLSATITGTVKTILSVLIIAGGASVLIDAIGPIQEMFNLAVPTNHLKPFITFDEGAVGAIQSANIQRLGLIFGLTLIWGYLVHLIISRITRHRFIYLTGHMIWIHAAGFALIFHTLQLGDFWTIALAGIVDGAYMTFAPAIAQPFMKKITGRDDIGFGHGQTTLNVAFGYLGKVVGDPKKSTENMRVPKSLDFFRDVAVSTSAVMLVVTFMAAGGAVWAKGADYIEHGDPHNREFGITGGQNWMVFSFMQALTFTAGMMIMLYGVRLLIAEIVPAFKGIGMKIVPNAIPALDVPVIFPFAPKALVIGLIVGFGGQLAGIAVLAALDWPVPIPSVIVAFFASGAAAIFANATGGLRGAVVAAFGWGFVGWLLISAAYKFDAFGDLTSLRATDIGFTVPDLVIPALIILGLKLLMGPIAAAVIPVLVVLVLVIFSFDTKRLVKSQPATEQPADGSPDQPQS</sequence>
<evidence type="ECO:0000256" key="6">
    <source>
        <dbReference type="ARBA" id="ARBA00022683"/>
    </source>
</evidence>
<comment type="function">
    <text evidence="10">The phosphoenolpyruvate-dependent sugar phosphotransferase system (sugar PTS), a major carbohydrate active transport system, catalyzes the phosphorylation of incoming sugar substrates concomitantly with their translocation across the cell membrane. The enzyme II UlaABC PTS system is involved in ascorbate transport.</text>
</comment>
<proteinExistence type="inferred from homology"/>
<keyword evidence="9 14" id="KW-0472">Membrane</keyword>
<keyword evidence="3" id="KW-0813">Transport</keyword>
<feature type="transmembrane region" description="Helical" evidence="14">
    <location>
        <begin position="147"/>
        <end position="168"/>
    </location>
</feature>
<evidence type="ECO:0000256" key="11">
    <source>
        <dbReference type="ARBA" id="ARBA00038218"/>
    </source>
</evidence>
<gene>
    <name evidence="15" type="ORF">BSR29_01075</name>
</gene>
<evidence type="ECO:0000256" key="2">
    <source>
        <dbReference type="ARBA" id="ARBA00011738"/>
    </source>
</evidence>
<keyword evidence="6" id="KW-0598">Phosphotransferase system</keyword>
<organism evidence="15 16">
    <name type="scientific">Boudabousia liubingyangii</name>
    <dbReference type="NCBI Taxonomy" id="1921764"/>
    <lineage>
        <taxon>Bacteria</taxon>
        <taxon>Bacillati</taxon>
        <taxon>Actinomycetota</taxon>
        <taxon>Actinomycetes</taxon>
        <taxon>Actinomycetales</taxon>
        <taxon>Actinomycetaceae</taxon>
        <taxon>Boudabousia</taxon>
    </lineage>
</organism>
<dbReference type="GO" id="GO:0009401">
    <property type="term" value="P:phosphoenolpyruvate-dependent sugar phosphotransferase system"/>
    <property type="evidence" value="ECO:0007669"/>
    <property type="project" value="UniProtKB-KW"/>
</dbReference>
<feature type="transmembrane region" description="Helical" evidence="14">
    <location>
        <begin position="357"/>
        <end position="376"/>
    </location>
</feature>
<feature type="transmembrane region" description="Helical" evidence="14">
    <location>
        <begin position="94"/>
        <end position="113"/>
    </location>
</feature>
<dbReference type="Pfam" id="PF03611">
    <property type="entry name" value="EIIC-GAT"/>
    <property type="match status" value="1"/>
</dbReference>
<accession>A0A1Q5PPR4</accession>
<evidence type="ECO:0000256" key="13">
    <source>
        <dbReference type="ARBA" id="ARBA00042859"/>
    </source>
</evidence>
<reference evidence="15 16" key="1">
    <citation type="submission" date="2016-11" db="EMBL/GenBank/DDBJ databases">
        <title>Actinomyces gypaetusis sp. nov. isolated from the vulture Gypaetus barbatus in Qinghai Tibet Plateau China.</title>
        <authorList>
            <person name="Meng X."/>
        </authorList>
    </citation>
    <scope>NUCLEOTIDE SEQUENCE [LARGE SCALE GENOMIC DNA]</scope>
    <source>
        <strain evidence="15 16">VUL4_2</strain>
    </source>
</reference>
<dbReference type="InterPro" id="IPR051562">
    <property type="entry name" value="Ascorbate-PTS_EIIC"/>
</dbReference>
<evidence type="ECO:0000256" key="4">
    <source>
        <dbReference type="ARBA" id="ARBA00022475"/>
    </source>
</evidence>
<keyword evidence="4" id="KW-1003">Cell membrane</keyword>
<keyword evidence="8 14" id="KW-1133">Transmembrane helix</keyword>
<evidence type="ECO:0000256" key="10">
    <source>
        <dbReference type="ARBA" id="ARBA00037387"/>
    </source>
</evidence>
<protein>
    <recommendedName>
        <fullName evidence="12">Ascorbate-specific PTS system EIIC component</fullName>
    </recommendedName>
    <alternativeName>
        <fullName evidence="13">Ascorbate-specific permease IIC component UlaA</fullName>
    </alternativeName>
</protein>
<evidence type="ECO:0000256" key="9">
    <source>
        <dbReference type="ARBA" id="ARBA00023136"/>
    </source>
</evidence>